<evidence type="ECO:0000256" key="11">
    <source>
        <dbReference type="HAMAP-Rule" id="MF_00228"/>
    </source>
</evidence>
<dbReference type="Gene3D" id="3.40.1190.20">
    <property type="match status" value="1"/>
</dbReference>
<feature type="binding site" evidence="11">
    <location>
        <position position="162"/>
    </location>
    <ligand>
        <name>ATP</name>
        <dbReference type="ChEBI" id="CHEBI:30616"/>
    </ligand>
</feature>
<dbReference type="SUPFAM" id="SSF53613">
    <property type="entry name" value="Ribokinase-like"/>
    <property type="match status" value="1"/>
</dbReference>
<evidence type="ECO:0000256" key="1">
    <source>
        <dbReference type="ARBA" id="ARBA00001771"/>
    </source>
</evidence>
<dbReference type="InterPro" id="IPR029056">
    <property type="entry name" value="Ribokinase-like"/>
</dbReference>
<evidence type="ECO:0000313" key="13">
    <source>
        <dbReference type="Proteomes" id="UP000095594"/>
    </source>
</evidence>
<feature type="binding site" evidence="11">
    <location>
        <position position="116"/>
    </location>
    <ligand>
        <name>ATP</name>
        <dbReference type="ChEBI" id="CHEBI:30616"/>
    </ligand>
</feature>
<keyword evidence="4 11" id="KW-0808">Transferase</keyword>
<comment type="function">
    <text evidence="11">Catalyzes the phosphorylation of the hydroxyl group of 4-methyl-5-beta-hydroxyethylthiazole (THZ).</text>
</comment>
<dbReference type="Proteomes" id="UP000095594">
    <property type="component" value="Unassembled WGS sequence"/>
</dbReference>
<dbReference type="EMBL" id="CYZX01000006">
    <property type="protein sequence ID" value="CUO21642.1"/>
    <property type="molecule type" value="Genomic_DNA"/>
</dbReference>
<dbReference type="HAMAP" id="MF_00228">
    <property type="entry name" value="Thz_kinase"/>
    <property type="match status" value="1"/>
</dbReference>
<dbReference type="GO" id="GO:0004417">
    <property type="term" value="F:hydroxyethylthiazole kinase activity"/>
    <property type="evidence" value="ECO:0007669"/>
    <property type="project" value="UniProtKB-UniRule"/>
</dbReference>
<name>A0A174D7D8_9CLOT</name>
<dbReference type="GO" id="GO:0009228">
    <property type="term" value="P:thiamine biosynthetic process"/>
    <property type="evidence" value="ECO:0007669"/>
    <property type="project" value="UniProtKB-KW"/>
</dbReference>
<dbReference type="GO" id="GO:0005524">
    <property type="term" value="F:ATP binding"/>
    <property type="evidence" value="ECO:0007669"/>
    <property type="project" value="UniProtKB-UniRule"/>
</dbReference>
<evidence type="ECO:0000256" key="9">
    <source>
        <dbReference type="ARBA" id="ARBA00022842"/>
    </source>
</evidence>
<evidence type="ECO:0000256" key="8">
    <source>
        <dbReference type="ARBA" id="ARBA00022840"/>
    </source>
</evidence>
<comment type="pathway">
    <text evidence="3 11">Cofactor biosynthesis; thiamine diphosphate biosynthesis; 4-methyl-5-(2-phosphoethyl)-thiazole from 5-(2-hydroxyethyl)-4-methylthiazole: step 1/1.</text>
</comment>
<proteinExistence type="inferred from homology"/>
<comment type="catalytic activity">
    <reaction evidence="1 11">
        <text>5-(2-hydroxyethyl)-4-methylthiazole + ATP = 4-methyl-5-(2-phosphooxyethyl)-thiazole + ADP + H(+)</text>
        <dbReference type="Rhea" id="RHEA:24212"/>
        <dbReference type="ChEBI" id="CHEBI:15378"/>
        <dbReference type="ChEBI" id="CHEBI:17957"/>
        <dbReference type="ChEBI" id="CHEBI:30616"/>
        <dbReference type="ChEBI" id="CHEBI:58296"/>
        <dbReference type="ChEBI" id="CHEBI:456216"/>
        <dbReference type="EC" id="2.7.1.50"/>
    </reaction>
</comment>
<dbReference type="UniPathway" id="UPA00060">
    <property type="reaction ID" value="UER00139"/>
</dbReference>
<dbReference type="GO" id="GO:0000287">
    <property type="term" value="F:magnesium ion binding"/>
    <property type="evidence" value="ECO:0007669"/>
    <property type="project" value="UniProtKB-UniRule"/>
</dbReference>
<evidence type="ECO:0000256" key="2">
    <source>
        <dbReference type="ARBA" id="ARBA00001946"/>
    </source>
</evidence>
<protein>
    <recommendedName>
        <fullName evidence="11">Hydroxyethylthiazole kinase</fullName>
        <ecNumber evidence="11">2.7.1.50</ecNumber>
    </recommendedName>
    <alternativeName>
        <fullName evidence="11">4-methyl-5-beta-hydroxyethylthiazole kinase</fullName>
        <shortName evidence="11">TH kinase</shortName>
        <shortName evidence="11">Thz kinase</shortName>
    </alternativeName>
</protein>
<keyword evidence="5 11" id="KW-0479">Metal-binding</keyword>
<accession>A0A174D7D8</accession>
<organism evidence="12 13">
    <name type="scientific">Clostridium disporicum</name>
    <dbReference type="NCBI Taxonomy" id="84024"/>
    <lineage>
        <taxon>Bacteria</taxon>
        <taxon>Bacillati</taxon>
        <taxon>Bacillota</taxon>
        <taxon>Clostridia</taxon>
        <taxon>Eubacteriales</taxon>
        <taxon>Clostridiaceae</taxon>
        <taxon>Clostridium</taxon>
    </lineage>
</organism>
<dbReference type="InterPro" id="IPR000417">
    <property type="entry name" value="Hyethyz_kinase"/>
</dbReference>
<dbReference type="EC" id="2.7.1.50" evidence="11"/>
<dbReference type="GO" id="GO:0009229">
    <property type="term" value="P:thiamine diphosphate biosynthetic process"/>
    <property type="evidence" value="ECO:0007669"/>
    <property type="project" value="UniProtKB-UniRule"/>
</dbReference>
<sequence>MYELINKVKEVNPLVLHYTNEVTINDCANITLAIGASPLMSYSDEEVEEIVSIASAVVINIGTMNSSRLDLFIKAGKAANKYNKPVVLDPVGVFATKTRTDFTNNLLNEIKFDVVKGNIAEIKSIGGLDVRGQGVDSFDDGEDISEVIKKVAKKLDTIVVATGKVDFISDGYRVIKINNGTTKLKSITGTGCMTGSLIGSYLGTFDTLMKLGQVLKDKKVEAVAMGVLTMGLSGELVDVNNIAIGSFKEKLMNNVYELNVDKLKEFGRVE</sequence>
<evidence type="ECO:0000256" key="5">
    <source>
        <dbReference type="ARBA" id="ARBA00022723"/>
    </source>
</evidence>
<comment type="similarity">
    <text evidence="11">Belongs to the Thz kinase family.</text>
</comment>
<gene>
    <name evidence="11 12" type="primary">thiM</name>
    <name evidence="12" type="ORF">ERS852471_01157</name>
</gene>
<dbReference type="OrthoDB" id="9778146at2"/>
<dbReference type="CDD" id="cd01170">
    <property type="entry name" value="THZ_kinase"/>
    <property type="match status" value="1"/>
</dbReference>
<evidence type="ECO:0000256" key="6">
    <source>
        <dbReference type="ARBA" id="ARBA00022741"/>
    </source>
</evidence>
<evidence type="ECO:0000256" key="10">
    <source>
        <dbReference type="ARBA" id="ARBA00022977"/>
    </source>
</evidence>
<evidence type="ECO:0000256" key="4">
    <source>
        <dbReference type="ARBA" id="ARBA00022679"/>
    </source>
</evidence>
<evidence type="ECO:0000256" key="7">
    <source>
        <dbReference type="ARBA" id="ARBA00022777"/>
    </source>
</evidence>
<dbReference type="PIRSF" id="PIRSF000513">
    <property type="entry name" value="Thz_kinase"/>
    <property type="match status" value="1"/>
</dbReference>
<keyword evidence="8 11" id="KW-0067">ATP-binding</keyword>
<dbReference type="PRINTS" id="PR01099">
    <property type="entry name" value="HYETHTZKNASE"/>
</dbReference>
<dbReference type="AlphaFoldDB" id="A0A174D7D8"/>
<feature type="binding site" evidence="11">
    <location>
        <position position="189"/>
    </location>
    <ligand>
        <name>substrate</name>
    </ligand>
</feature>
<reference evidence="12 13" key="1">
    <citation type="submission" date="2015-09" db="EMBL/GenBank/DDBJ databases">
        <authorList>
            <consortium name="Pathogen Informatics"/>
        </authorList>
    </citation>
    <scope>NUCLEOTIDE SEQUENCE [LARGE SCALE GENOMIC DNA]</scope>
    <source>
        <strain evidence="12 13">2789STDY5834856</strain>
    </source>
</reference>
<comment type="cofactor">
    <cofactor evidence="2 11">
        <name>Mg(2+)</name>
        <dbReference type="ChEBI" id="CHEBI:18420"/>
    </cofactor>
</comment>
<keyword evidence="7 11" id="KW-0418">Kinase</keyword>
<keyword evidence="9 11" id="KW-0460">Magnesium</keyword>
<feature type="binding site" evidence="11">
    <location>
        <position position="40"/>
    </location>
    <ligand>
        <name>substrate</name>
    </ligand>
</feature>
<dbReference type="RefSeq" id="WP_055264672.1">
    <property type="nucleotide sequence ID" value="NZ_CABIXQ010000006.1"/>
</dbReference>
<dbReference type="Pfam" id="PF02110">
    <property type="entry name" value="HK"/>
    <property type="match status" value="1"/>
</dbReference>
<dbReference type="NCBIfam" id="NF006830">
    <property type="entry name" value="PRK09355.1"/>
    <property type="match status" value="1"/>
</dbReference>
<evidence type="ECO:0000256" key="3">
    <source>
        <dbReference type="ARBA" id="ARBA00004868"/>
    </source>
</evidence>
<evidence type="ECO:0000313" key="12">
    <source>
        <dbReference type="EMBL" id="CUO21642.1"/>
    </source>
</evidence>
<keyword evidence="6 11" id="KW-0547">Nucleotide-binding</keyword>
<keyword evidence="10 11" id="KW-0784">Thiamine biosynthesis</keyword>